<comment type="caution">
    <text evidence="1">The sequence shown here is derived from an EMBL/GenBank/DDBJ whole genome shotgun (WGS) entry which is preliminary data.</text>
</comment>
<evidence type="ECO:0000313" key="1">
    <source>
        <dbReference type="EMBL" id="MBC2846345.1"/>
    </source>
</evidence>
<reference evidence="1" key="1">
    <citation type="submission" date="2020-08" db="EMBL/GenBank/DDBJ databases">
        <title>Winogradskyella ouciana sp. nov., isolated from the hadal seawater of the Mariana Trench.</title>
        <authorList>
            <person name="He X."/>
        </authorList>
    </citation>
    <scope>NUCLEOTIDE SEQUENCE [LARGE SCALE GENOMIC DNA]</scope>
    <source>
        <strain evidence="1">KCTC 52348</strain>
    </source>
</reference>
<dbReference type="Proteomes" id="UP000533900">
    <property type="component" value="Unassembled WGS sequence"/>
</dbReference>
<keyword evidence="2" id="KW-1185">Reference proteome</keyword>
<dbReference type="EMBL" id="JACLCP010000005">
    <property type="protein sequence ID" value="MBC2846345.1"/>
    <property type="molecule type" value="Genomic_DNA"/>
</dbReference>
<name>A0A842IU88_9FLAO</name>
<organism evidence="1 2">
    <name type="scientific">Winogradskyella flava</name>
    <dbReference type="NCBI Taxonomy" id="1884876"/>
    <lineage>
        <taxon>Bacteria</taxon>
        <taxon>Pseudomonadati</taxon>
        <taxon>Bacteroidota</taxon>
        <taxon>Flavobacteriia</taxon>
        <taxon>Flavobacteriales</taxon>
        <taxon>Flavobacteriaceae</taxon>
        <taxon>Winogradskyella</taxon>
    </lineage>
</organism>
<sequence>MKKLYPALRTQNAMSFSRLIISFIILLITVFLMSSCTENQSNKDKEKKIVERIGTEVAFYKFHFKYGAKRMTEVIAAADALLEAIQNPEIELTEDQIELNIHKLTWLWLAATPTTEYNALTNSGEISLLTSENLKRKFREMNFDQEKLLQFEALQINYVNQELRPYLSKHIDKTTLKTRQNFDALETIKVSSPFQNSPKTLLKEREFPNLLVDLLFFTNRIMLPYNRLNNIMVDMENIIAKDYPNVELKEYKPF</sequence>
<accession>A0A842IU88</accession>
<dbReference type="AlphaFoldDB" id="A0A842IU88"/>
<evidence type="ECO:0000313" key="2">
    <source>
        <dbReference type="Proteomes" id="UP000533900"/>
    </source>
</evidence>
<gene>
    <name evidence="1" type="ORF">H7F21_14665</name>
</gene>
<dbReference type="RefSeq" id="WP_185790059.1">
    <property type="nucleotide sequence ID" value="NZ_JACLCP010000005.1"/>
</dbReference>
<protein>
    <submittedName>
        <fullName evidence="1">Uncharacterized protein</fullName>
    </submittedName>
</protein>
<proteinExistence type="predicted"/>